<dbReference type="InterPro" id="IPR034009">
    <property type="entry name" value="M3B_PepF_4"/>
</dbReference>
<dbReference type="InterPro" id="IPR001567">
    <property type="entry name" value="Pept_M3A_M3B_dom"/>
</dbReference>
<dbReference type="GO" id="GO:0006508">
    <property type="term" value="P:proteolysis"/>
    <property type="evidence" value="ECO:0007669"/>
    <property type="project" value="UniProtKB-KW"/>
</dbReference>
<keyword evidence="4 6" id="KW-0862">Zinc</keyword>
<comment type="caution">
    <text evidence="9">The sequence shown here is derived from an EMBL/GenBank/DDBJ whole genome shotgun (WGS) entry which is preliminary data.</text>
</comment>
<keyword evidence="3 6" id="KW-0378">Hydrolase</keyword>
<dbReference type="SUPFAM" id="SSF55486">
    <property type="entry name" value="Metalloproteases ('zincins'), catalytic domain"/>
    <property type="match status" value="1"/>
</dbReference>
<keyword evidence="2 6" id="KW-0479">Metal-binding</keyword>
<organism evidence="9 10">
    <name type="scientific">Lacticaseibacillus saniviri JCM 17471 = DSM 24301</name>
    <dbReference type="NCBI Taxonomy" id="1293598"/>
    <lineage>
        <taxon>Bacteria</taxon>
        <taxon>Bacillati</taxon>
        <taxon>Bacillota</taxon>
        <taxon>Bacilli</taxon>
        <taxon>Lactobacillales</taxon>
        <taxon>Lactobacillaceae</taxon>
        <taxon>Lacticaseibacillus</taxon>
    </lineage>
</organism>
<dbReference type="STRING" id="1293598.IV56_GL001990"/>
<keyword evidence="5 6" id="KW-0482">Metalloprotease</keyword>
<gene>
    <name evidence="9" type="ORF">IV56_GL001990</name>
</gene>
<keyword evidence="1 6" id="KW-0645">Protease</keyword>
<dbReference type="Pfam" id="PF08439">
    <property type="entry name" value="Peptidase_M3_N"/>
    <property type="match status" value="1"/>
</dbReference>
<evidence type="ECO:0000256" key="4">
    <source>
        <dbReference type="ARBA" id="ARBA00022833"/>
    </source>
</evidence>
<dbReference type="PATRIC" id="fig|1293598.4.peg.2075"/>
<evidence type="ECO:0000313" key="9">
    <source>
        <dbReference type="EMBL" id="KRO17863.1"/>
    </source>
</evidence>
<evidence type="ECO:0000256" key="6">
    <source>
        <dbReference type="RuleBase" id="RU368091"/>
    </source>
</evidence>
<dbReference type="InterPro" id="IPR004438">
    <property type="entry name" value="Peptidase_M3B"/>
</dbReference>
<comment type="function">
    <text evidence="6">Has oligopeptidase activity and degrades a variety of small bioactive peptides.</text>
</comment>
<evidence type="ECO:0000256" key="2">
    <source>
        <dbReference type="ARBA" id="ARBA00022723"/>
    </source>
</evidence>
<comment type="similarity">
    <text evidence="6">Belongs to the peptidase M3B family.</text>
</comment>
<accession>A0A0R2MWI7</accession>
<dbReference type="InterPro" id="IPR045090">
    <property type="entry name" value="Pept_M3A_M3B"/>
</dbReference>
<dbReference type="Proteomes" id="UP000050969">
    <property type="component" value="Unassembled WGS sequence"/>
</dbReference>
<dbReference type="GO" id="GO:0004222">
    <property type="term" value="F:metalloendopeptidase activity"/>
    <property type="evidence" value="ECO:0007669"/>
    <property type="project" value="UniProtKB-UniRule"/>
</dbReference>
<feature type="domain" description="Peptidase M3A/M3B catalytic" evidence="7">
    <location>
        <begin position="203"/>
        <end position="583"/>
    </location>
</feature>
<dbReference type="NCBIfam" id="TIGR00181">
    <property type="entry name" value="pepF"/>
    <property type="match status" value="1"/>
</dbReference>
<dbReference type="GO" id="GO:0046872">
    <property type="term" value="F:metal ion binding"/>
    <property type="evidence" value="ECO:0007669"/>
    <property type="project" value="UniProtKB-UniRule"/>
</dbReference>
<dbReference type="EC" id="3.4.24.-" evidence="6"/>
<sequence length="598" mass="68023">MTTSLPARKDVDPQLTWDLDALFANQADFNRAIETVKELASDFSRIYQHQLKEIPVIIDALRDYANIQAILDRIEHFAFLPQAADTTDSEASARLNQVMDLEAVIGGELSFLDSDLQQLPDDTLKAVSKHAPEFASFLRHILTAKAHALDPAVEKALTQLSPTLNRFTQIRDQTIFGDMDFGEFTAHGKTYPLSFVLYEEEYQKHPDTEIRRAAYAQFNKTLRRYQSTMAATYYAQVSKEKTLATMRGYDSVIDYLLEEQEVPRALFDRQIDLIMSDLAPIMRRYVTYIKEQRGLDHIGYTDLQIDLDPDFAPEVTLASAQQTVSDTVTYLGEDYQKLIMRAFPERWVDFAQNEGKDSGAFATKPYGVHPYIMMSWSDTLPSLYTLIHELGHTGQMTLSEADNSVLGDMPSTYIVESPSTFNELLLTHHLVETATDPEMKQFARSRLLSDTYFHNFVTHLLEAAFQREVYRLIDNGESFDAAKLNQIKRKVLTDFWGDAVELEEGAELTWMRQSHYYMGLYSYTYSAGLTIATQAYLRTLKEGQPAINDWLQYLALGDQLEPIAAAKIAGVDITTDQPLKNTIAFLGETLDQIIEKKD</sequence>
<feature type="domain" description="Oligopeptidase F N-terminal" evidence="8">
    <location>
        <begin position="116"/>
        <end position="181"/>
    </location>
</feature>
<evidence type="ECO:0000259" key="7">
    <source>
        <dbReference type="Pfam" id="PF01432"/>
    </source>
</evidence>
<comment type="cofactor">
    <cofactor evidence="6">
        <name>Zn(2+)</name>
        <dbReference type="ChEBI" id="CHEBI:29105"/>
    </cofactor>
    <text evidence="6">Binds 1 zinc ion.</text>
</comment>
<evidence type="ECO:0000259" key="8">
    <source>
        <dbReference type="Pfam" id="PF08439"/>
    </source>
</evidence>
<dbReference type="RefSeq" id="WP_056992532.1">
    <property type="nucleotide sequence ID" value="NZ_JQCE01000007.1"/>
</dbReference>
<evidence type="ECO:0000313" key="10">
    <source>
        <dbReference type="Proteomes" id="UP000050969"/>
    </source>
</evidence>
<dbReference type="Pfam" id="PF01432">
    <property type="entry name" value="Peptidase_M3"/>
    <property type="match status" value="1"/>
</dbReference>
<dbReference type="Gene3D" id="1.10.1370.20">
    <property type="entry name" value="Oligoendopeptidase f, C-terminal domain"/>
    <property type="match status" value="1"/>
</dbReference>
<proteinExistence type="inferred from homology"/>
<protein>
    <recommendedName>
        <fullName evidence="6">Oligopeptidase F</fullName>
        <ecNumber evidence="6">3.4.24.-</ecNumber>
    </recommendedName>
</protein>
<dbReference type="PANTHER" id="PTHR11804">
    <property type="entry name" value="PROTEASE M3 THIMET OLIGOPEPTIDASE-RELATED"/>
    <property type="match status" value="1"/>
</dbReference>
<name>A0A0R2MWI7_9LACO</name>
<dbReference type="GO" id="GO:0006518">
    <property type="term" value="P:peptide metabolic process"/>
    <property type="evidence" value="ECO:0007669"/>
    <property type="project" value="TreeGrafter"/>
</dbReference>
<dbReference type="PANTHER" id="PTHR11804:SF45">
    <property type="entry name" value="SIMILAR TO OLIGOENDOPEPTIDASE"/>
    <property type="match status" value="1"/>
</dbReference>
<dbReference type="InterPro" id="IPR042088">
    <property type="entry name" value="OligoPept_F_C"/>
</dbReference>
<dbReference type="EMBL" id="JQCE01000007">
    <property type="protein sequence ID" value="KRO17863.1"/>
    <property type="molecule type" value="Genomic_DNA"/>
</dbReference>
<keyword evidence="10" id="KW-1185">Reference proteome</keyword>
<evidence type="ECO:0000256" key="1">
    <source>
        <dbReference type="ARBA" id="ARBA00022670"/>
    </source>
</evidence>
<dbReference type="CDD" id="cd09609">
    <property type="entry name" value="M3B_PepF"/>
    <property type="match status" value="1"/>
</dbReference>
<reference evidence="9 10" key="1">
    <citation type="journal article" date="2015" name="Genome Announc.">
        <title>Expanding the biotechnology potential of lactobacilli through comparative genomics of 213 strains and associated genera.</title>
        <authorList>
            <person name="Sun Z."/>
            <person name="Harris H.M."/>
            <person name="McCann A."/>
            <person name="Guo C."/>
            <person name="Argimon S."/>
            <person name="Zhang W."/>
            <person name="Yang X."/>
            <person name="Jeffery I.B."/>
            <person name="Cooney J.C."/>
            <person name="Kagawa T.F."/>
            <person name="Liu W."/>
            <person name="Song Y."/>
            <person name="Salvetti E."/>
            <person name="Wrobel A."/>
            <person name="Rasinkangas P."/>
            <person name="Parkhill J."/>
            <person name="Rea M.C."/>
            <person name="O'Sullivan O."/>
            <person name="Ritari J."/>
            <person name="Douillard F.P."/>
            <person name="Paul Ross R."/>
            <person name="Yang R."/>
            <person name="Briner A.E."/>
            <person name="Felis G.E."/>
            <person name="de Vos W.M."/>
            <person name="Barrangou R."/>
            <person name="Klaenhammer T.R."/>
            <person name="Caufield P.W."/>
            <person name="Cui Y."/>
            <person name="Zhang H."/>
            <person name="O'Toole P.W."/>
        </authorList>
    </citation>
    <scope>NUCLEOTIDE SEQUENCE [LARGE SCALE GENOMIC DNA]</scope>
    <source>
        <strain evidence="9 10">DSM 24301</strain>
    </source>
</reference>
<dbReference type="InterPro" id="IPR013647">
    <property type="entry name" value="OligopepF_N_dom"/>
</dbReference>
<evidence type="ECO:0000256" key="5">
    <source>
        <dbReference type="ARBA" id="ARBA00023049"/>
    </source>
</evidence>
<dbReference type="AlphaFoldDB" id="A0A0R2MWI7"/>
<dbReference type="Gene3D" id="1.20.140.70">
    <property type="entry name" value="Oligopeptidase f, N-terminal domain"/>
    <property type="match status" value="1"/>
</dbReference>
<evidence type="ECO:0000256" key="3">
    <source>
        <dbReference type="ARBA" id="ARBA00022801"/>
    </source>
</evidence>